<comment type="caution">
    <text evidence="1">The sequence shown here is derived from an EMBL/GenBank/DDBJ whole genome shotgun (WGS) entry which is preliminary data.</text>
</comment>
<dbReference type="AlphaFoldDB" id="A0AAP0INZ2"/>
<evidence type="ECO:0000313" key="2">
    <source>
        <dbReference type="Proteomes" id="UP001419268"/>
    </source>
</evidence>
<accession>A0AAP0INZ2</accession>
<dbReference type="Proteomes" id="UP001419268">
    <property type="component" value="Unassembled WGS sequence"/>
</dbReference>
<name>A0AAP0INZ2_9MAGN</name>
<organism evidence="1 2">
    <name type="scientific">Stephania cephalantha</name>
    <dbReference type="NCBI Taxonomy" id="152367"/>
    <lineage>
        <taxon>Eukaryota</taxon>
        <taxon>Viridiplantae</taxon>
        <taxon>Streptophyta</taxon>
        <taxon>Embryophyta</taxon>
        <taxon>Tracheophyta</taxon>
        <taxon>Spermatophyta</taxon>
        <taxon>Magnoliopsida</taxon>
        <taxon>Ranunculales</taxon>
        <taxon>Menispermaceae</taxon>
        <taxon>Menispermoideae</taxon>
        <taxon>Cissampelideae</taxon>
        <taxon>Stephania</taxon>
    </lineage>
</organism>
<evidence type="ECO:0000313" key="1">
    <source>
        <dbReference type="EMBL" id="KAK9118977.1"/>
    </source>
</evidence>
<keyword evidence="2" id="KW-1185">Reference proteome</keyword>
<protein>
    <submittedName>
        <fullName evidence="1">Uncharacterized protein</fullName>
    </submittedName>
</protein>
<gene>
    <name evidence="1" type="ORF">Scep_017070</name>
</gene>
<dbReference type="EMBL" id="JBBNAG010000007">
    <property type="protein sequence ID" value="KAK9118977.1"/>
    <property type="molecule type" value="Genomic_DNA"/>
</dbReference>
<reference evidence="1 2" key="1">
    <citation type="submission" date="2024-01" db="EMBL/GenBank/DDBJ databases">
        <title>Genome assemblies of Stephania.</title>
        <authorList>
            <person name="Yang L."/>
        </authorList>
    </citation>
    <scope>NUCLEOTIDE SEQUENCE [LARGE SCALE GENOMIC DNA]</scope>
    <source>
        <strain evidence="1">JXDWG</strain>
        <tissue evidence="1">Leaf</tissue>
    </source>
</reference>
<sequence length="158" mass="17848">MNRRDALSAKMIANEQAKRQRTNEDDDAIVIDEPIIDAPSHIAMSFEPISIGHDDSYVPIWGVKRTDTCVGNEMISRDLVLHGNTPRDRNAATGFDTIVIVTFIPSCWHEFALCWRPCYKAANILVTARDRQLEVHLAKHAFDMSAMQAKLDDCIPLR</sequence>
<proteinExistence type="predicted"/>